<dbReference type="InterPro" id="IPR029071">
    <property type="entry name" value="Ubiquitin-like_domsf"/>
</dbReference>
<organism evidence="2 3">
    <name type="scientific">Trichonephila clavata</name>
    <name type="common">Joro spider</name>
    <name type="synonym">Nephila clavata</name>
    <dbReference type="NCBI Taxonomy" id="2740835"/>
    <lineage>
        <taxon>Eukaryota</taxon>
        <taxon>Metazoa</taxon>
        <taxon>Ecdysozoa</taxon>
        <taxon>Arthropoda</taxon>
        <taxon>Chelicerata</taxon>
        <taxon>Arachnida</taxon>
        <taxon>Araneae</taxon>
        <taxon>Araneomorphae</taxon>
        <taxon>Entelegynae</taxon>
        <taxon>Araneoidea</taxon>
        <taxon>Nephilidae</taxon>
        <taxon>Trichonephila</taxon>
    </lineage>
</organism>
<dbReference type="EMBL" id="BMAO01008281">
    <property type="protein sequence ID" value="GFR22284.1"/>
    <property type="molecule type" value="Genomic_DNA"/>
</dbReference>
<dbReference type="OrthoDB" id="5855206at2759"/>
<keyword evidence="3" id="KW-1185">Reference proteome</keyword>
<dbReference type="PROSITE" id="PS50053">
    <property type="entry name" value="UBIQUITIN_2"/>
    <property type="match status" value="1"/>
</dbReference>
<dbReference type="SUPFAM" id="SSF54236">
    <property type="entry name" value="Ubiquitin-like"/>
    <property type="match status" value="1"/>
</dbReference>
<evidence type="ECO:0000313" key="2">
    <source>
        <dbReference type="EMBL" id="GFR22284.1"/>
    </source>
</evidence>
<reference evidence="2" key="1">
    <citation type="submission" date="2020-07" db="EMBL/GenBank/DDBJ databases">
        <title>Multicomponent nature underlies the extraordinary mechanical properties of spider dragline silk.</title>
        <authorList>
            <person name="Kono N."/>
            <person name="Nakamura H."/>
            <person name="Mori M."/>
            <person name="Yoshida Y."/>
            <person name="Ohtoshi R."/>
            <person name="Malay A.D."/>
            <person name="Moran D.A.P."/>
            <person name="Tomita M."/>
            <person name="Numata K."/>
            <person name="Arakawa K."/>
        </authorList>
    </citation>
    <scope>NUCLEOTIDE SEQUENCE</scope>
</reference>
<protein>
    <submittedName>
        <fullName evidence="2">Tubulin-specific chaperone cofactor E-like protein</fullName>
    </submittedName>
</protein>
<evidence type="ECO:0000313" key="3">
    <source>
        <dbReference type="Proteomes" id="UP000887116"/>
    </source>
</evidence>
<comment type="caution">
    <text evidence="2">The sequence shown here is derived from an EMBL/GenBank/DDBJ whole genome shotgun (WGS) entry which is preliminary data.</text>
</comment>
<accession>A0A8X6LW86</accession>
<dbReference type="AlphaFoldDB" id="A0A8X6LW86"/>
<proteinExistence type="predicted"/>
<dbReference type="Gene3D" id="3.10.20.90">
    <property type="entry name" value="Phosphatidylinositol 3-kinase Catalytic Subunit, Chain A, domain 1"/>
    <property type="match status" value="1"/>
</dbReference>
<name>A0A8X6LW86_TRICU</name>
<dbReference type="InterPro" id="IPR000626">
    <property type="entry name" value="Ubiquitin-like_dom"/>
</dbReference>
<evidence type="ECO:0000259" key="1">
    <source>
        <dbReference type="PROSITE" id="PS50053"/>
    </source>
</evidence>
<feature type="domain" description="Ubiquitin-like" evidence="1">
    <location>
        <begin position="81"/>
        <end position="139"/>
    </location>
</feature>
<gene>
    <name evidence="2" type="primary">Tbcel</name>
    <name evidence="2" type="ORF">TNCT_19691</name>
</gene>
<dbReference type="Pfam" id="PF14560">
    <property type="entry name" value="Ubiquitin_2"/>
    <property type="match status" value="1"/>
</dbReference>
<dbReference type="Proteomes" id="UP000887116">
    <property type="component" value="Unassembled WGS sequence"/>
</dbReference>
<feature type="non-terminal residue" evidence="2">
    <location>
        <position position="1"/>
    </location>
</feature>
<sequence length="169" mass="19825">LEDIRLQGIPVLDALSELERRQHLIAYLPSVIRLNGSAILQKEREDAERAFIRFFLSEDERPKRFYELEAIHGKLDPLVDVDLSPKKTAQVFVHFCEEQSTLTVNLQQSVQELKATLSDKFGLRPAKMRLFYIDQDMKEFCGPDELRYNNRKLYSYQIRDGDEFLIDSK</sequence>